<dbReference type="Proteomes" id="UP000184188">
    <property type="component" value="Unassembled WGS sequence"/>
</dbReference>
<evidence type="ECO:0000313" key="3">
    <source>
        <dbReference type="Proteomes" id="UP000184188"/>
    </source>
</evidence>
<dbReference type="InterPro" id="IPR031350">
    <property type="entry name" value="Goodbye_dom"/>
</dbReference>
<evidence type="ECO:0000313" key="2">
    <source>
        <dbReference type="EMBL" id="OJJ48056.1"/>
    </source>
</evidence>
<dbReference type="RefSeq" id="XP_022582566.1">
    <property type="nucleotide sequence ID" value="XM_022726161.1"/>
</dbReference>
<accession>A0A1L9SLS5</accession>
<dbReference type="GeneID" id="34612625"/>
<name>A0A1L9SLS5_9EURO</name>
<feature type="domain" description="Fungal STAND N-terminal Goodbye" evidence="1">
    <location>
        <begin position="65"/>
        <end position="133"/>
    </location>
</feature>
<protein>
    <recommendedName>
        <fullName evidence="1">Fungal STAND N-terminal Goodbye domain-containing protein</fullName>
    </recommendedName>
</protein>
<organism evidence="2 3">
    <name type="scientific">Penicilliopsis zonata CBS 506.65</name>
    <dbReference type="NCBI Taxonomy" id="1073090"/>
    <lineage>
        <taxon>Eukaryota</taxon>
        <taxon>Fungi</taxon>
        <taxon>Dikarya</taxon>
        <taxon>Ascomycota</taxon>
        <taxon>Pezizomycotina</taxon>
        <taxon>Eurotiomycetes</taxon>
        <taxon>Eurotiomycetidae</taxon>
        <taxon>Eurotiales</taxon>
        <taxon>Aspergillaceae</taxon>
        <taxon>Penicilliopsis</taxon>
    </lineage>
</organism>
<dbReference type="Pfam" id="PF17109">
    <property type="entry name" value="Goodbye"/>
    <property type="match status" value="1"/>
</dbReference>
<dbReference type="VEuPathDB" id="FungiDB:ASPZODRAFT_15501"/>
<dbReference type="OrthoDB" id="2913095at2759"/>
<reference evidence="3" key="1">
    <citation type="journal article" date="2017" name="Genome Biol.">
        <title>Comparative genomics reveals high biological diversity and specific adaptations in the industrially and medically important fungal genus Aspergillus.</title>
        <authorList>
            <person name="de Vries R.P."/>
            <person name="Riley R."/>
            <person name="Wiebenga A."/>
            <person name="Aguilar-Osorio G."/>
            <person name="Amillis S."/>
            <person name="Uchima C.A."/>
            <person name="Anderluh G."/>
            <person name="Asadollahi M."/>
            <person name="Askin M."/>
            <person name="Barry K."/>
            <person name="Battaglia E."/>
            <person name="Bayram O."/>
            <person name="Benocci T."/>
            <person name="Braus-Stromeyer S.A."/>
            <person name="Caldana C."/>
            <person name="Canovas D."/>
            <person name="Cerqueira G.C."/>
            <person name="Chen F."/>
            <person name="Chen W."/>
            <person name="Choi C."/>
            <person name="Clum A."/>
            <person name="Dos Santos R.A."/>
            <person name="Damasio A.R."/>
            <person name="Diallinas G."/>
            <person name="Emri T."/>
            <person name="Fekete E."/>
            <person name="Flipphi M."/>
            <person name="Freyberg S."/>
            <person name="Gallo A."/>
            <person name="Gournas C."/>
            <person name="Habgood R."/>
            <person name="Hainaut M."/>
            <person name="Harispe M.L."/>
            <person name="Henrissat B."/>
            <person name="Hilden K.S."/>
            <person name="Hope R."/>
            <person name="Hossain A."/>
            <person name="Karabika E."/>
            <person name="Karaffa L."/>
            <person name="Karanyi Z."/>
            <person name="Krasevec N."/>
            <person name="Kuo A."/>
            <person name="Kusch H."/>
            <person name="LaButti K."/>
            <person name="Lagendijk E.L."/>
            <person name="Lapidus A."/>
            <person name="Levasseur A."/>
            <person name="Lindquist E."/>
            <person name="Lipzen A."/>
            <person name="Logrieco A.F."/>
            <person name="MacCabe A."/>
            <person name="Maekelae M.R."/>
            <person name="Malavazi I."/>
            <person name="Melin P."/>
            <person name="Meyer V."/>
            <person name="Mielnichuk N."/>
            <person name="Miskei M."/>
            <person name="Molnar A.P."/>
            <person name="Mule G."/>
            <person name="Ngan C.Y."/>
            <person name="Orejas M."/>
            <person name="Orosz E."/>
            <person name="Ouedraogo J.P."/>
            <person name="Overkamp K.M."/>
            <person name="Park H.-S."/>
            <person name="Perrone G."/>
            <person name="Piumi F."/>
            <person name="Punt P.J."/>
            <person name="Ram A.F."/>
            <person name="Ramon A."/>
            <person name="Rauscher S."/>
            <person name="Record E."/>
            <person name="Riano-Pachon D.M."/>
            <person name="Robert V."/>
            <person name="Roehrig J."/>
            <person name="Ruller R."/>
            <person name="Salamov A."/>
            <person name="Salih N.S."/>
            <person name="Samson R.A."/>
            <person name="Sandor E."/>
            <person name="Sanguinetti M."/>
            <person name="Schuetze T."/>
            <person name="Sepcic K."/>
            <person name="Shelest E."/>
            <person name="Sherlock G."/>
            <person name="Sophianopoulou V."/>
            <person name="Squina F.M."/>
            <person name="Sun H."/>
            <person name="Susca A."/>
            <person name="Todd R.B."/>
            <person name="Tsang A."/>
            <person name="Unkles S.E."/>
            <person name="van de Wiele N."/>
            <person name="van Rossen-Uffink D."/>
            <person name="Oliveira J.V."/>
            <person name="Vesth T.C."/>
            <person name="Visser J."/>
            <person name="Yu J.-H."/>
            <person name="Zhou M."/>
            <person name="Andersen M.R."/>
            <person name="Archer D.B."/>
            <person name="Baker S.E."/>
            <person name="Benoit I."/>
            <person name="Brakhage A.A."/>
            <person name="Braus G.H."/>
            <person name="Fischer R."/>
            <person name="Frisvad J.C."/>
            <person name="Goldman G.H."/>
            <person name="Houbraken J."/>
            <person name="Oakley B."/>
            <person name="Pocsi I."/>
            <person name="Scazzocchio C."/>
            <person name="Seiboth B."/>
            <person name="vanKuyk P.A."/>
            <person name="Wortman J."/>
            <person name="Dyer P.S."/>
            <person name="Grigoriev I.V."/>
        </authorList>
    </citation>
    <scope>NUCLEOTIDE SEQUENCE [LARGE SCALE GENOMIC DNA]</scope>
    <source>
        <strain evidence="3">CBS 506.65</strain>
    </source>
</reference>
<proteinExistence type="predicted"/>
<evidence type="ECO:0000259" key="1">
    <source>
        <dbReference type="Pfam" id="PF17109"/>
    </source>
</evidence>
<dbReference type="EMBL" id="KV878340">
    <property type="protein sequence ID" value="OJJ48056.1"/>
    <property type="molecule type" value="Genomic_DNA"/>
</dbReference>
<keyword evidence="3" id="KW-1185">Reference proteome</keyword>
<dbReference type="AlphaFoldDB" id="A0A1L9SLS5"/>
<gene>
    <name evidence="2" type="ORF">ASPZODRAFT_15501</name>
</gene>
<sequence length="258" mass="29211">MFRNKPVDKLQKIFQSEYLDHDAEEKLARAWAQVEKYMRMLLKKELEDRYIDGMDINDMIQVAISAETRKNRGLIKAVDRFCEVVTTLGSTVADGASTAFPPVTPCFAGLALVLNSAKEYADILGELEGLLQKCITGIDNLRGMNMNPQLATKVQRHLALFTTFKSIILNENLVQDLTKQLDEVTADRKDLILNQVHAKTYLDAEKKEWRKAIAQALSFNPEDLNQKEEPIRSCLGLVYKKPLLGTGTWIPHQEAFQA</sequence>